<accession>A0A0Q9WCX9</accession>
<evidence type="ECO:0000256" key="2">
    <source>
        <dbReference type="SAM" id="MobiDB-lite"/>
    </source>
</evidence>
<dbReference type="AlphaFoldDB" id="A0A0Q9WCX9"/>
<dbReference type="Pfam" id="PF10506">
    <property type="entry name" value="USHBP1_PDZ-bd"/>
    <property type="match status" value="1"/>
</dbReference>
<feature type="compositionally biased region" description="Basic and acidic residues" evidence="2">
    <location>
        <begin position="81"/>
        <end position="94"/>
    </location>
</feature>
<evidence type="ECO:0000313" key="5">
    <source>
        <dbReference type="Proteomes" id="UP000008792"/>
    </source>
</evidence>
<sequence>MDPFMLSNDVQIARVAKIGADVARRHGKQQQQQQQRDIKGISKGGGGVLDDDIEFVFGSISPRGGGPNASLGQHRHVVGSHELDSPEHTQRDTTESDNNISSCSTLDIVNKVEQLSVQQLENRVRELSQRLQQAERQLAESNVERDMCHKRLEVVSQAHECRITEMHCVIAELSKKLRSKQEHIIVEEQEPEGEGSELSYQEGSIYNSELNLTNAEDAEGECQTEPLEDFEGACSSADNMPIKPQDAINKGQLEALQEEVLHLRAQIALLQAEMSTKDKDSAVVEDQPNVIYFACELEANENGNNCGPNDQRLNDLNACVSVTSPQKCVKMAERVKLRCASKNEAKVEAAPENDSQTVISNEEINLVEHLVCKQNSLIDSFMAPLQVELERLQRKMEQLKMRNTLLSLTLDESKEHTEHLYLLCGKYESNAVALQLALNCSDRAIEAYDVMLALLESRLALLSDKSAAAEESRRAVETVAHHLLARLESEKNLCENSLGPWQHNMNLGVDHTPKSTRKWCDDDDNRLRYHVSKLKGRRSVVQHTIVNLESPFSDVFEKKRLALEKDQELREHEHDKEKKSPMDLETAVIMQELLDLREQNQQLKTKKEEAEREQQYANERVSILHEALKQLQSDNRVSYSEAEHAALTEQQLVEALGRETELKSRIQTLLNINATQKANDEKCEQMHQNLRELQKSNDQLSQLLEQSKRKYQLRMKRLEQKVAEMRLEQEQQHRHRLQNNELVPETTL</sequence>
<feature type="coiled-coil region" evidence="1">
    <location>
        <begin position="382"/>
        <end position="409"/>
    </location>
</feature>
<feature type="coiled-coil region" evidence="1">
    <location>
        <begin position="110"/>
        <end position="190"/>
    </location>
</feature>
<evidence type="ECO:0000313" key="4">
    <source>
        <dbReference type="EMBL" id="KRF78766.1"/>
    </source>
</evidence>
<evidence type="ECO:0000259" key="3">
    <source>
        <dbReference type="Pfam" id="PF10506"/>
    </source>
</evidence>
<feature type="domain" description="Harmonin-binding protein USHBP1 PDZ-binding" evidence="3">
    <location>
        <begin position="391"/>
        <end position="454"/>
    </location>
</feature>
<evidence type="ECO:0000256" key="1">
    <source>
        <dbReference type="SAM" id="Coils"/>
    </source>
</evidence>
<dbReference type="PANTHER" id="PTHR23347:SF6">
    <property type="entry name" value="FI17904P1"/>
    <property type="match status" value="1"/>
</dbReference>
<name>A0A0Q9WCX9_DROVI</name>
<dbReference type="InterPro" id="IPR040171">
    <property type="entry name" value="USBP1-like"/>
</dbReference>
<dbReference type="InParanoid" id="A0A0Q9WCX9"/>
<dbReference type="SMR" id="A0A0Q9WCX9"/>
<reference evidence="4 5" key="1">
    <citation type="journal article" date="2007" name="Nature">
        <title>Evolution of genes and genomes on the Drosophila phylogeny.</title>
        <authorList>
            <consortium name="Drosophila 12 Genomes Consortium"/>
            <person name="Clark A.G."/>
            <person name="Eisen M.B."/>
            <person name="Smith D.R."/>
            <person name="Bergman C.M."/>
            <person name="Oliver B."/>
            <person name="Markow T.A."/>
            <person name="Kaufman T.C."/>
            <person name="Kellis M."/>
            <person name="Gelbart W."/>
            <person name="Iyer V.N."/>
            <person name="Pollard D.A."/>
            <person name="Sackton T.B."/>
            <person name="Larracuente A.M."/>
            <person name="Singh N.D."/>
            <person name="Abad J.P."/>
            <person name="Abt D.N."/>
            <person name="Adryan B."/>
            <person name="Aguade M."/>
            <person name="Akashi H."/>
            <person name="Anderson W.W."/>
            <person name="Aquadro C.F."/>
            <person name="Ardell D.H."/>
            <person name="Arguello R."/>
            <person name="Artieri C.G."/>
            <person name="Barbash D.A."/>
            <person name="Barker D."/>
            <person name="Barsanti P."/>
            <person name="Batterham P."/>
            <person name="Batzoglou S."/>
            <person name="Begun D."/>
            <person name="Bhutkar A."/>
            <person name="Blanco E."/>
            <person name="Bosak S.A."/>
            <person name="Bradley R.K."/>
            <person name="Brand A.D."/>
            <person name="Brent M.R."/>
            <person name="Brooks A.N."/>
            <person name="Brown R.H."/>
            <person name="Butlin R.K."/>
            <person name="Caggese C."/>
            <person name="Calvi B.R."/>
            <person name="Bernardo de Carvalho A."/>
            <person name="Caspi A."/>
            <person name="Castrezana S."/>
            <person name="Celniker S.E."/>
            <person name="Chang J.L."/>
            <person name="Chapple C."/>
            <person name="Chatterji S."/>
            <person name="Chinwalla A."/>
            <person name="Civetta A."/>
            <person name="Clifton S.W."/>
            <person name="Comeron J.M."/>
            <person name="Costello J.C."/>
            <person name="Coyne J.A."/>
            <person name="Daub J."/>
            <person name="David R.G."/>
            <person name="Delcher A.L."/>
            <person name="Delehaunty K."/>
            <person name="Do C.B."/>
            <person name="Ebling H."/>
            <person name="Edwards K."/>
            <person name="Eickbush T."/>
            <person name="Evans J.D."/>
            <person name="Filipski A."/>
            <person name="Findeiss S."/>
            <person name="Freyhult E."/>
            <person name="Fulton L."/>
            <person name="Fulton R."/>
            <person name="Garcia A.C."/>
            <person name="Gardiner A."/>
            <person name="Garfield D.A."/>
            <person name="Garvin B.E."/>
            <person name="Gibson G."/>
            <person name="Gilbert D."/>
            <person name="Gnerre S."/>
            <person name="Godfrey J."/>
            <person name="Good R."/>
            <person name="Gotea V."/>
            <person name="Gravely B."/>
            <person name="Greenberg A.J."/>
            <person name="Griffiths-Jones S."/>
            <person name="Gross S."/>
            <person name="Guigo R."/>
            <person name="Gustafson E.A."/>
            <person name="Haerty W."/>
            <person name="Hahn M.W."/>
            <person name="Halligan D.L."/>
            <person name="Halpern A.L."/>
            <person name="Halter G.M."/>
            <person name="Han M.V."/>
            <person name="Heger A."/>
            <person name="Hillier L."/>
            <person name="Hinrichs A.S."/>
            <person name="Holmes I."/>
            <person name="Hoskins R.A."/>
            <person name="Hubisz M.J."/>
            <person name="Hultmark D."/>
            <person name="Huntley M.A."/>
            <person name="Jaffe D.B."/>
            <person name="Jagadeeshan S."/>
            <person name="Jeck W.R."/>
            <person name="Johnson J."/>
            <person name="Jones C.D."/>
            <person name="Jordan W.C."/>
            <person name="Karpen G.H."/>
            <person name="Kataoka E."/>
            <person name="Keightley P.D."/>
            <person name="Kheradpour P."/>
            <person name="Kirkness E.F."/>
            <person name="Koerich L.B."/>
            <person name="Kristiansen K."/>
            <person name="Kudrna D."/>
            <person name="Kulathinal R.J."/>
            <person name="Kumar S."/>
            <person name="Kwok R."/>
            <person name="Lander E."/>
            <person name="Langley C.H."/>
            <person name="Lapoint R."/>
            <person name="Lazzaro B.P."/>
            <person name="Lee S.J."/>
            <person name="Levesque L."/>
            <person name="Li R."/>
            <person name="Lin C.F."/>
            <person name="Lin M.F."/>
            <person name="Lindblad-Toh K."/>
            <person name="Llopart A."/>
            <person name="Long M."/>
            <person name="Low L."/>
            <person name="Lozovsky E."/>
            <person name="Lu J."/>
            <person name="Luo M."/>
            <person name="Machado C.A."/>
            <person name="Makalowski W."/>
            <person name="Marzo M."/>
            <person name="Matsuda M."/>
            <person name="Matzkin L."/>
            <person name="McAllister B."/>
            <person name="McBride C.S."/>
            <person name="McKernan B."/>
            <person name="McKernan K."/>
            <person name="Mendez-Lago M."/>
            <person name="Minx P."/>
            <person name="Mollenhauer M.U."/>
            <person name="Montooth K."/>
            <person name="Mount S.M."/>
            <person name="Mu X."/>
            <person name="Myers E."/>
            <person name="Negre B."/>
            <person name="Newfeld S."/>
            <person name="Nielsen R."/>
            <person name="Noor M.A."/>
            <person name="O'Grady P."/>
            <person name="Pachter L."/>
            <person name="Papaceit M."/>
            <person name="Parisi M.J."/>
            <person name="Parisi M."/>
            <person name="Parts L."/>
            <person name="Pedersen J.S."/>
            <person name="Pesole G."/>
            <person name="Phillippy A.M."/>
            <person name="Ponting C.P."/>
            <person name="Pop M."/>
            <person name="Porcelli D."/>
            <person name="Powell J.R."/>
            <person name="Prohaska S."/>
            <person name="Pruitt K."/>
            <person name="Puig M."/>
            <person name="Quesneville H."/>
            <person name="Ram K.R."/>
            <person name="Rand D."/>
            <person name="Rasmussen M.D."/>
            <person name="Reed L.K."/>
            <person name="Reenan R."/>
            <person name="Reily A."/>
            <person name="Remington K.A."/>
            <person name="Rieger T.T."/>
            <person name="Ritchie M.G."/>
            <person name="Robin C."/>
            <person name="Rogers Y.H."/>
            <person name="Rohde C."/>
            <person name="Rozas J."/>
            <person name="Rubenfield M.J."/>
            <person name="Ruiz A."/>
            <person name="Russo S."/>
            <person name="Salzberg S.L."/>
            <person name="Sanchez-Gracia A."/>
            <person name="Saranga D.J."/>
            <person name="Sato H."/>
            <person name="Schaeffer S.W."/>
            <person name="Schatz M.C."/>
            <person name="Schlenke T."/>
            <person name="Schwartz R."/>
            <person name="Segarra C."/>
            <person name="Singh R.S."/>
            <person name="Sirot L."/>
            <person name="Sirota M."/>
            <person name="Sisneros N.B."/>
            <person name="Smith C.D."/>
            <person name="Smith T.F."/>
            <person name="Spieth J."/>
            <person name="Stage D.E."/>
            <person name="Stark A."/>
            <person name="Stephan W."/>
            <person name="Strausberg R.L."/>
            <person name="Strempel S."/>
            <person name="Sturgill D."/>
            <person name="Sutton G."/>
            <person name="Sutton G.G."/>
            <person name="Tao W."/>
            <person name="Teichmann S."/>
            <person name="Tobari Y.N."/>
            <person name="Tomimura Y."/>
            <person name="Tsolas J.M."/>
            <person name="Valente V.L."/>
            <person name="Venter E."/>
            <person name="Venter J.C."/>
            <person name="Vicario S."/>
            <person name="Vieira F.G."/>
            <person name="Vilella A.J."/>
            <person name="Villasante A."/>
            <person name="Walenz B."/>
            <person name="Wang J."/>
            <person name="Wasserman M."/>
            <person name="Watts T."/>
            <person name="Wilson D."/>
            <person name="Wilson R.K."/>
            <person name="Wing R.A."/>
            <person name="Wolfner M.F."/>
            <person name="Wong A."/>
            <person name="Wong G.K."/>
            <person name="Wu C.I."/>
            <person name="Wu G."/>
            <person name="Yamamoto D."/>
            <person name="Yang H.P."/>
            <person name="Yang S.P."/>
            <person name="Yorke J.A."/>
            <person name="Yoshida K."/>
            <person name="Zdobnov E."/>
            <person name="Zhang P."/>
            <person name="Zhang Y."/>
            <person name="Zimin A.V."/>
            <person name="Baldwin J."/>
            <person name="Abdouelleil A."/>
            <person name="Abdulkadir J."/>
            <person name="Abebe A."/>
            <person name="Abera B."/>
            <person name="Abreu J."/>
            <person name="Acer S.C."/>
            <person name="Aftuck L."/>
            <person name="Alexander A."/>
            <person name="An P."/>
            <person name="Anderson E."/>
            <person name="Anderson S."/>
            <person name="Arachi H."/>
            <person name="Azer M."/>
            <person name="Bachantsang P."/>
            <person name="Barry A."/>
            <person name="Bayul T."/>
            <person name="Berlin A."/>
            <person name="Bessette D."/>
            <person name="Bloom T."/>
            <person name="Blye J."/>
            <person name="Boguslavskiy L."/>
            <person name="Bonnet C."/>
            <person name="Boukhgalter B."/>
            <person name="Bourzgui I."/>
            <person name="Brown A."/>
            <person name="Cahill P."/>
            <person name="Channer S."/>
            <person name="Cheshatsang Y."/>
            <person name="Chuda L."/>
            <person name="Citroen M."/>
            <person name="Collymore A."/>
            <person name="Cooke P."/>
            <person name="Costello M."/>
            <person name="D'Aco K."/>
            <person name="Daza R."/>
            <person name="De Haan G."/>
            <person name="DeGray S."/>
            <person name="DeMaso C."/>
            <person name="Dhargay N."/>
            <person name="Dooley K."/>
            <person name="Dooley E."/>
            <person name="Doricent M."/>
            <person name="Dorje P."/>
            <person name="Dorjee K."/>
            <person name="Dupes A."/>
            <person name="Elong R."/>
            <person name="Falk J."/>
            <person name="Farina A."/>
            <person name="Faro S."/>
            <person name="Ferguson D."/>
            <person name="Fisher S."/>
            <person name="Foley C.D."/>
            <person name="Franke A."/>
            <person name="Friedrich D."/>
            <person name="Gadbois L."/>
            <person name="Gearin G."/>
            <person name="Gearin C.R."/>
            <person name="Giannoukos G."/>
            <person name="Goode T."/>
            <person name="Graham J."/>
            <person name="Grandbois E."/>
            <person name="Grewal S."/>
            <person name="Gyaltsen K."/>
            <person name="Hafez N."/>
            <person name="Hagos B."/>
            <person name="Hall J."/>
            <person name="Henson C."/>
            <person name="Hollinger A."/>
            <person name="Honan T."/>
            <person name="Huard M.D."/>
            <person name="Hughes L."/>
            <person name="Hurhula B."/>
            <person name="Husby M.E."/>
            <person name="Kamat A."/>
            <person name="Kanga B."/>
            <person name="Kashin S."/>
            <person name="Khazanovich D."/>
            <person name="Kisner P."/>
            <person name="Lance K."/>
            <person name="Lara M."/>
            <person name="Lee W."/>
            <person name="Lennon N."/>
            <person name="Letendre F."/>
            <person name="LeVine R."/>
            <person name="Lipovsky A."/>
            <person name="Liu X."/>
            <person name="Liu J."/>
            <person name="Liu S."/>
            <person name="Lokyitsang T."/>
            <person name="Lokyitsang Y."/>
            <person name="Lubonja R."/>
            <person name="Lui A."/>
            <person name="MacDonald P."/>
            <person name="Magnisalis V."/>
            <person name="Maru K."/>
            <person name="Matthews C."/>
            <person name="McCusker W."/>
            <person name="McDonough S."/>
            <person name="Mehta T."/>
            <person name="Meldrim J."/>
            <person name="Meneus L."/>
            <person name="Mihai O."/>
            <person name="Mihalev A."/>
            <person name="Mihova T."/>
            <person name="Mittelman R."/>
            <person name="Mlenga V."/>
            <person name="Montmayeur A."/>
            <person name="Mulrain L."/>
            <person name="Navidi A."/>
            <person name="Naylor J."/>
            <person name="Negash T."/>
            <person name="Nguyen T."/>
            <person name="Nguyen N."/>
            <person name="Nicol R."/>
            <person name="Norbu C."/>
            <person name="Norbu N."/>
            <person name="Novod N."/>
            <person name="O'Neill B."/>
            <person name="Osman S."/>
            <person name="Markiewicz E."/>
            <person name="Oyono O.L."/>
            <person name="Patti C."/>
            <person name="Phunkhang P."/>
            <person name="Pierre F."/>
            <person name="Priest M."/>
            <person name="Raghuraman S."/>
            <person name="Rege F."/>
            <person name="Reyes R."/>
            <person name="Rise C."/>
            <person name="Rogov P."/>
            <person name="Ross K."/>
            <person name="Ryan E."/>
            <person name="Settipalli S."/>
            <person name="Shea T."/>
            <person name="Sherpa N."/>
            <person name="Shi L."/>
            <person name="Shih D."/>
            <person name="Sparrow T."/>
            <person name="Spaulding J."/>
            <person name="Stalker J."/>
            <person name="Stange-Thomann N."/>
            <person name="Stavropoulos S."/>
            <person name="Stone C."/>
            <person name="Strader C."/>
            <person name="Tesfaye S."/>
            <person name="Thomson T."/>
            <person name="Thoulutsang Y."/>
            <person name="Thoulutsang D."/>
            <person name="Topham K."/>
            <person name="Topping I."/>
            <person name="Tsamla T."/>
            <person name="Vassiliev H."/>
            <person name="Vo A."/>
            <person name="Wangchuk T."/>
            <person name="Wangdi T."/>
            <person name="Weiand M."/>
            <person name="Wilkinson J."/>
            <person name="Wilson A."/>
            <person name="Yadav S."/>
            <person name="Young G."/>
            <person name="Yu Q."/>
            <person name="Zembek L."/>
            <person name="Zhong D."/>
            <person name="Zimmer A."/>
            <person name="Zwirko Z."/>
            <person name="Jaffe D.B."/>
            <person name="Alvarez P."/>
            <person name="Brockman W."/>
            <person name="Butler J."/>
            <person name="Chin C."/>
            <person name="Gnerre S."/>
            <person name="Grabherr M."/>
            <person name="Kleber M."/>
            <person name="Mauceli E."/>
            <person name="MacCallum I."/>
        </authorList>
    </citation>
    <scope>NUCLEOTIDE SEQUENCE [LARGE SCALE GENOMIC DNA]</scope>
    <source>
        <strain evidence="5">Tucson 15010-1051.87</strain>
    </source>
</reference>
<dbReference type="Proteomes" id="UP000008792">
    <property type="component" value="Unassembled WGS sequence"/>
</dbReference>
<feature type="coiled-coil region" evidence="1">
    <location>
        <begin position="589"/>
        <end position="620"/>
    </location>
</feature>
<feature type="region of interest" description="Disordered" evidence="2">
    <location>
        <begin position="81"/>
        <end position="100"/>
    </location>
</feature>
<dbReference type="STRING" id="7244.A0A0Q9WCX9"/>
<keyword evidence="5" id="KW-1185">Reference proteome</keyword>
<dbReference type="PANTHER" id="PTHR23347">
    <property type="entry name" value="COLORECTAL MUTANT CANCER PROTEIN MCC PROTEIN -RELATED"/>
    <property type="match status" value="1"/>
</dbReference>
<keyword evidence="1" id="KW-0175">Coiled coil</keyword>
<feature type="region of interest" description="Disordered" evidence="2">
    <location>
        <begin position="23"/>
        <end position="45"/>
    </location>
</feature>
<protein>
    <submittedName>
        <fullName evidence="4">Uncharacterized protein, isoform B</fullName>
    </submittedName>
</protein>
<dbReference type="EMBL" id="CH940652">
    <property type="protein sequence ID" value="KRF78766.1"/>
    <property type="molecule type" value="Genomic_DNA"/>
</dbReference>
<dbReference type="OrthoDB" id="6256369at2759"/>
<gene>
    <name evidence="4" type="primary">Dvir\GJ10394</name>
    <name evidence="4" type="ORF">Dvir_GJ10394</name>
</gene>
<organism evidence="4 5">
    <name type="scientific">Drosophila virilis</name>
    <name type="common">Fruit fly</name>
    <dbReference type="NCBI Taxonomy" id="7244"/>
    <lineage>
        <taxon>Eukaryota</taxon>
        <taxon>Metazoa</taxon>
        <taxon>Ecdysozoa</taxon>
        <taxon>Arthropoda</taxon>
        <taxon>Hexapoda</taxon>
        <taxon>Insecta</taxon>
        <taxon>Pterygota</taxon>
        <taxon>Neoptera</taxon>
        <taxon>Endopterygota</taxon>
        <taxon>Diptera</taxon>
        <taxon>Brachycera</taxon>
        <taxon>Muscomorpha</taxon>
        <taxon>Ephydroidea</taxon>
        <taxon>Drosophilidae</taxon>
        <taxon>Drosophila</taxon>
    </lineage>
</organism>
<proteinExistence type="predicted"/>
<dbReference type="InterPro" id="IPR019536">
    <property type="entry name" value="USHBP1_PDZ-bd"/>
</dbReference>
<dbReference type="FunCoup" id="A0A0Q9WCX9">
    <property type="interactions" value="333"/>
</dbReference>
<feature type="coiled-coil region" evidence="1">
    <location>
        <begin position="683"/>
        <end position="740"/>
    </location>
</feature>